<dbReference type="PANTHER" id="PTHR47683:SF2">
    <property type="entry name" value="RNA-BINDING S4 DOMAIN-CONTAINING PROTEIN"/>
    <property type="match status" value="1"/>
</dbReference>
<protein>
    <recommendedName>
        <fullName evidence="3">Pseudouridine synthase</fullName>
        <ecNumber evidence="3">5.4.99.-</ecNumber>
    </recommendedName>
</protein>
<evidence type="ECO:0000259" key="5">
    <source>
        <dbReference type="Pfam" id="PF00849"/>
    </source>
</evidence>
<evidence type="ECO:0000313" key="7">
    <source>
        <dbReference type="Proteomes" id="UP001269819"/>
    </source>
</evidence>
<organism evidence="6 7">
    <name type="scientific">Marinobacter xestospongiae</name>
    <dbReference type="NCBI Taxonomy" id="994319"/>
    <lineage>
        <taxon>Bacteria</taxon>
        <taxon>Pseudomonadati</taxon>
        <taxon>Pseudomonadota</taxon>
        <taxon>Gammaproteobacteria</taxon>
        <taxon>Pseudomonadales</taxon>
        <taxon>Marinobacteraceae</taxon>
        <taxon>Marinobacter</taxon>
    </lineage>
</organism>
<accession>A0ABU3VXV3</accession>
<feature type="compositionally biased region" description="Polar residues" evidence="4">
    <location>
        <begin position="173"/>
        <end position="188"/>
    </location>
</feature>
<dbReference type="SUPFAM" id="SSF55120">
    <property type="entry name" value="Pseudouridine synthase"/>
    <property type="match status" value="1"/>
</dbReference>
<dbReference type="Gene3D" id="3.30.70.580">
    <property type="entry name" value="Pseudouridine synthase I, catalytic domain, N-terminal subdomain"/>
    <property type="match status" value="1"/>
</dbReference>
<keyword evidence="2 3" id="KW-0413">Isomerase</keyword>
<dbReference type="Pfam" id="PF00849">
    <property type="entry name" value="PseudoU_synth_2"/>
    <property type="match status" value="1"/>
</dbReference>
<evidence type="ECO:0000256" key="4">
    <source>
        <dbReference type="SAM" id="MobiDB-lite"/>
    </source>
</evidence>
<dbReference type="Proteomes" id="UP001269819">
    <property type="component" value="Unassembled WGS sequence"/>
</dbReference>
<dbReference type="PROSITE" id="PS01149">
    <property type="entry name" value="PSI_RSU"/>
    <property type="match status" value="1"/>
</dbReference>
<dbReference type="EC" id="5.4.99.-" evidence="3"/>
<sequence length="218" mass="24340">MARLILLNKPFQVMCQFTDDQGRATLADYVDSPNVYPAGRLDYDSEGLVLLTDHGQLQHRIASPRNKMPKTYWVQVEGEPSAEALEQLAQGVHLKDGLTRPAKVSAIASPDVWPRTPPIRDRAQQPTSWLELTLTEGRNRQVRRMTAAVGHPTLRLIRVRIGEWSLEGLGPGQASSQVVHLPQSTPNRRPSPADSRRYPLGQKRHQGRKPGQKGNPQS</sequence>
<comment type="similarity">
    <text evidence="1 3">Belongs to the pseudouridine synthase RsuA family.</text>
</comment>
<comment type="caution">
    <text evidence="6">The sequence shown here is derived from an EMBL/GenBank/DDBJ whole genome shotgun (WGS) entry which is preliminary data.</text>
</comment>
<dbReference type="InterPro" id="IPR020094">
    <property type="entry name" value="TruA/RsuA/RluB/E/F_N"/>
</dbReference>
<keyword evidence="7" id="KW-1185">Reference proteome</keyword>
<proteinExistence type="inferred from homology"/>
<dbReference type="InterPro" id="IPR018496">
    <property type="entry name" value="PsdUridine_synth_RsuA/RluB_CS"/>
</dbReference>
<evidence type="ECO:0000256" key="1">
    <source>
        <dbReference type="ARBA" id="ARBA00008348"/>
    </source>
</evidence>
<dbReference type="RefSeq" id="WP_316973708.1">
    <property type="nucleotide sequence ID" value="NZ_JAWIIJ010000006.1"/>
</dbReference>
<name>A0ABU3VXV3_9GAMM</name>
<reference evidence="6 7" key="1">
    <citation type="submission" date="2023-10" db="EMBL/GenBank/DDBJ databases">
        <title>Characteristics and mechanism of a salt-tolerant marine origin heterotrophic nitrifying- aerobic denitrifying bacteria Marinobacter xestospongiae HN1.</title>
        <authorList>
            <person name="Qi R."/>
        </authorList>
    </citation>
    <scope>NUCLEOTIDE SEQUENCE [LARGE SCALE GENOMIC DNA]</scope>
    <source>
        <strain evidence="6 7">HN1</strain>
    </source>
</reference>
<dbReference type="NCBIfam" id="TIGR00093">
    <property type="entry name" value="pseudouridine synthase"/>
    <property type="match status" value="1"/>
</dbReference>
<dbReference type="InterPro" id="IPR042092">
    <property type="entry name" value="PsdUridine_s_RsuA/RluB/E/F_cat"/>
</dbReference>
<dbReference type="InterPro" id="IPR000748">
    <property type="entry name" value="PsdUridine_synth_RsuA/RluB/E/F"/>
</dbReference>
<dbReference type="InterPro" id="IPR006145">
    <property type="entry name" value="PsdUridine_synth_RsuA/RluA"/>
</dbReference>
<dbReference type="Gene3D" id="3.30.70.1560">
    <property type="entry name" value="Alpha-L RNA-binding motif"/>
    <property type="match status" value="1"/>
</dbReference>
<gene>
    <name evidence="6" type="ORF">RYS15_10265</name>
</gene>
<dbReference type="PANTHER" id="PTHR47683">
    <property type="entry name" value="PSEUDOURIDINE SYNTHASE FAMILY PROTEIN-RELATED"/>
    <property type="match status" value="1"/>
</dbReference>
<dbReference type="InterPro" id="IPR020103">
    <property type="entry name" value="PsdUridine_synth_cat_dom_sf"/>
</dbReference>
<feature type="domain" description="Pseudouridine synthase RsuA/RluA-like" evidence="5">
    <location>
        <begin position="4"/>
        <end position="148"/>
    </location>
</feature>
<evidence type="ECO:0000256" key="2">
    <source>
        <dbReference type="ARBA" id="ARBA00023235"/>
    </source>
</evidence>
<feature type="compositionally biased region" description="Basic residues" evidence="4">
    <location>
        <begin position="202"/>
        <end position="211"/>
    </location>
</feature>
<dbReference type="EMBL" id="JAWIIJ010000006">
    <property type="protein sequence ID" value="MDV2079074.1"/>
    <property type="molecule type" value="Genomic_DNA"/>
</dbReference>
<evidence type="ECO:0000256" key="3">
    <source>
        <dbReference type="RuleBase" id="RU003887"/>
    </source>
</evidence>
<dbReference type="InterPro" id="IPR050343">
    <property type="entry name" value="RsuA_PseudoU_synthase"/>
</dbReference>
<feature type="region of interest" description="Disordered" evidence="4">
    <location>
        <begin position="171"/>
        <end position="218"/>
    </location>
</feature>
<evidence type="ECO:0000313" key="6">
    <source>
        <dbReference type="EMBL" id="MDV2079074.1"/>
    </source>
</evidence>